<protein>
    <submittedName>
        <fullName evidence="3">Uncharacterized protein</fullName>
    </submittedName>
</protein>
<dbReference type="OrthoDB" id="2929062at2759"/>
<feature type="region of interest" description="Disordered" evidence="1">
    <location>
        <begin position="310"/>
        <end position="367"/>
    </location>
</feature>
<feature type="compositionally biased region" description="Polar residues" evidence="1">
    <location>
        <begin position="317"/>
        <end position="327"/>
    </location>
</feature>
<feature type="transmembrane region" description="Helical" evidence="2">
    <location>
        <begin position="187"/>
        <end position="205"/>
    </location>
</feature>
<organism evidence="3 4">
    <name type="scientific">Armillaria gallica</name>
    <name type="common">Bulbous honey fungus</name>
    <name type="synonym">Armillaria bulbosa</name>
    <dbReference type="NCBI Taxonomy" id="47427"/>
    <lineage>
        <taxon>Eukaryota</taxon>
        <taxon>Fungi</taxon>
        <taxon>Dikarya</taxon>
        <taxon>Basidiomycota</taxon>
        <taxon>Agaricomycotina</taxon>
        <taxon>Agaricomycetes</taxon>
        <taxon>Agaricomycetidae</taxon>
        <taxon>Agaricales</taxon>
        <taxon>Marasmiineae</taxon>
        <taxon>Physalacriaceae</taxon>
        <taxon>Armillaria</taxon>
    </lineage>
</organism>
<gene>
    <name evidence="3" type="ORF">ARMGADRAFT_1092996</name>
</gene>
<evidence type="ECO:0000256" key="1">
    <source>
        <dbReference type="SAM" id="MobiDB-lite"/>
    </source>
</evidence>
<reference evidence="4" key="1">
    <citation type="journal article" date="2017" name="Nat. Ecol. Evol.">
        <title>Genome expansion and lineage-specific genetic innovations in the forest pathogenic fungi Armillaria.</title>
        <authorList>
            <person name="Sipos G."/>
            <person name="Prasanna A.N."/>
            <person name="Walter M.C."/>
            <person name="O'Connor E."/>
            <person name="Balint B."/>
            <person name="Krizsan K."/>
            <person name="Kiss B."/>
            <person name="Hess J."/>
            <person name="Varga T."/>
            <person name="Slot J."/>
            <person name="Riley R."/>
            <person name="Boka B."/>
            <person name="Rigling D."/>
            <person name="Barry K."/>
            <person name="Lee J."/>
            <person name="Mihaltcheva S."/>
            <person name="LaButti K."/>
            <person name="Lipzen A."/>
            <person name="Waldron R."/>
            <person name="Moloney N.M."/>
            <person name="Sperisen C."/>
            <person name="Kredics L."/>
            <person name="Vagvoelgyi C."/>
            <person name="Patrignani A."/>
            <person name="Fitzpatrick D."/>
            <person name="Nagy I."/>
            <person name="Doyle S."/>
            <person name="Anderson J.B."/>
            <person name="Grigoriev I.V."/>
            <person name="Gueldener U."/>
            <person name="Muensterkoetter M."/>
            <person name="Nagy L.G."/>
        </authorList>
    </citation>
    <scope>NUCLEOTIDE SEQUENCE [LARGE SCALE GENOMIC DNA]</scope>
    <source>
        <strain evidence="4">Ar21-2</strain>
    </source>
</reference>
<keyword evidence="2" id="KW-1133">Transmembrane helix</keyword>
<keyword evidence="2" id="KW-0812">Transmembrane</keyword>
<feature type="compositionally biased region" description="Polar residues" evidence="1">
    <location>
        <begin position="343"/>
        <end position="354"/>
    </location>
</feature>
<accession>A0A2H3CK73</accession>
<feature type="transmembrane region" description="Helical" evidence="2">
    <location>
        <begin position="162"/>
        <end position="181"/>
    </location>
</feature>
<proteinExistence type="predicted"/>
<evidence type="ECO:0000313" key="4">
    <source>
        <dbReference type="Proteomes" id="UP000217790"/>
    </source>
</evidence>
<sequence length="367" mass="40654">MSTASPHPDRKPCHASTMDIDQAESGSSRLLLEKSLSDDPTVDGNFFCRVPALNYITIGTCWELASAYSKLLDVYDHVRDDMLGLIRCSLDSSCQTLVADILQEIHDSHSDTVHFTVDIRKHCKVLGPKIEVEIFILQTLMERRYRLFNPEKVYKIVEPLDMYSMALYFASGILIPLTLLFDTSGKYVMTAVLLMLYCAGLGFAINSTRTNMLKAYLDLAAFHSRLGSSEGPVPGMSCAAMSLESFQARFLGGREVLFKVHLQIPPVPEYNESEDGYWFEERPWAATQYNNTSAADGPDTSSLVVAAASNPPDAIPQSITDRLTSEASDNSSDSPPTTPSISQASSGNHFQPATSYFRRRRSPVRSH</sequence>
<dbReference type="EMBL" id="KZ293769">
    <property type="protein sequence ID" value="PBK79592.1"/>
    <property type="molecule type" value="Genomic_DNA"/>
</dbReference>
<keyword evidence="2" id="KW-0472">Membrane</keyword>
<feature type="compositionally biased region" description="Low complexity" evidence="1">
    <location>
        <begin position="328"/>
        <end position="342"/>
    </location>
</feature>
<dbReference type="Proteomes" id="UP000217790">
    <property type="component" value="Unassembled WGS sequence"/>
</dbReference>
<evidence type="ECO:0000256" key="2">
    <source>
        <dbReference type="SAM" id="Phobius"/>
    </source>
</evidence>
<dbReference type="OMA" id="QEIHDSH"/>
<feature type="compositionally biased region" description="Basic residues" evidence="1">
    <location>
        <begin position="357"/>
        <end position="367"/>
    </location>
</feature>
<keyword evidence="4" id="KW-1185">Reference proteome</keyword>
<evidence type="ECO:0000313" key="3">
    <source>
        <dbReference type="EMBL" id="PBK79592.1"/>
    </source>
</evidence>
<dbReference type="AlphaFoldDB" id="A0A2H3CK73"/>
<dbReference type="InParanoid" id="A0A2H3CK73"/>
<name>A0A2H3CK73_ARMGA</name>